<feature type="chain" id="PRO_5042962809" evidence="1">
    <location>
        <begin position="20"/>
        <end position="156"/>
    </location>
</feature>
<name>A0AAN9QQ24_CANGL</name>
<sequence length="156" mass="17281">MSPKISSFSLHLAIWLGHAWPFPPRPAKHHRLRSSISTTKLHHHLHPLKLLYLLSMQGSSHRISYNCDEVSSKSSFVVTIAIDGGGSYALPLYLTHSRSLVSHSSRPSVAKIFGFSFVTTISSKGQRQVLLFPVIRPSLSSSLHSLNLTLISFSKP</sequence>
<feature type="signal peptide" evidence="1">
    <location>
        <begin position="1"/>
        <end position="19"/>
    </location>
</feature>
<evidence type="ECO:0000256" key="1">
    <source>
        <dbReference type="SAM" id="SignalP"/>
    </source>
</evidence>
<keyword evidence="3" id="KW-1185">Reference proteome</keyword>
<reference evidence="2 3" key="1">
    <citation type="submission" date="2024-01" db="EMBL/GenBank/DDBJ databases">
        <title>The genomes of 5 underutilized Papilionoideae crops provide insights into root nodulation and disease resistanc.</title>
        <authorList>
            <person name="Jiang F."/>
        </authorList>
    </citation>
    <scope>NUCLEOTIDE SEQUENCE [LARGE SCALE GENOMIC DNA]</scope>
    <source>
        <strain evidence="2">LVBAO_FW01</strain>
        <tissue evidence="2">Leaves</tissue>
    </source>
</reference>
<gene>
    <name evidence="2" type="ORF">VNO77_19930</name>
</gene>
<dbReference type="EMBL" id="JAYMYQ010000004">
    <property type="protein sequence ID" value="KAK7339273.1"/>
    <property type="molecule type" value="Genomic_DNA"/>
</dbReference>
<evidence type="ECO:0000313" key="3">
    <source>
        <dbReference type="Proteomes" id="UP001367508"/>
    </source>
</evidence>
<keyword evidence="1" id="KW-0732">Signal</keyword>
<organism evidence="2 3">
    <name type="scientific">Canavalia gladiata</name>
    <name type="common">Sword bean</name>
    <name type="synonym">Dolichos gladiatus</name>
    <dbReference type="NCBI Taxonomy" id="3824"/>
    <lineage>
        <taxon>Eukaryota</taxon>
        <taxon>Viridiplantae</taxon>
        <taxon>Streptophyta</taxon>
        <taxon>Embryophyta</taxon>
        <taxon>Tracheophyta</taxon>
        <taxon>Spermatophyta</taxon>
        <taxon>Magnoliopsida</taxon>
        <taxon>eudicotyledons</taxon>
        <taxon>Gunneridae</taxon>
        <taxon>Pentapetalae</taxon>
        <taxon>rosids</taxon>
        <taxon>fabids</taxon>
        <taxon>Fabales</taxon>
        <taxon>Fabaceae</taxon>
        <taxon>Papilionoideae</taxon>
        <taxon>50 kb inversion clade</taxon>
        <taxon>NPAAA clade</taxon>
        <taxon>indigoferoid/millettioid clade</taxon>
        <taxon>Phaseoleae</taxon>
        <taxon>Canavalia</taxon>
    </lineage>
</organism>
<proteinExistence type="predicted"/>
<protein>
    <submittedName>
        <fullName evidence="2">Uncharacterized protein</fullName>
    </submittedName>
</protein>
<dbReference type="AlphaFoldDB" id="A0AAN9QQ24"/>
<comment type="caution">
    <text evidence="2">The sequence shown here is derived from an EMBL/GenBank/DDBJ whole genome shotgun (WGS) entry which is preliminary data.</text>
</comment>
<dbReference type="Proteomes" id="UP001367508">
    <property type="component" value="Unassembled WGS sequence"/>
</dbReference>
<evidence type="ECO:0000313" key="2">
    <source>
        <dbReference type="EMBL" id="KAK7339273.1"/>
    </source>
</evidence>
<accession>A0AAN9QQ24</accession>